<sequence>MRDTRFSVIIPARDEAENIVPTLLALQALRRRGGEVILVDGQSRDGTGERAEPLVDRVLVTAPGRARQMNAGARVAAGKVLWFLHADTRAPENADDVILATLTGKRAWGRFDVRLSGRHRLLALVAGMMNLRSRLTGIATGDQGIFVRGSVFEAVGGFPELPLMEDVEMSRRLKALAGRPACLATPLVTSGRRWEEMGILRTILLMWWLRLAFFLGVDPARLARWYTARLPARLPRGNGADLPGRG</sequence>
<dbReference type="EMBL" id="CAADEX010000066">
    <property type="protein sequence ID" value="VFJ57463.1"/>
    <property type="molecule type" value="Genomic_DNA"/>
</dbReference>
<reference evidence="8" key="1">
    <citation type="submission" date="2019-02" db="EMBL/GenBank/DDBJ databases">
        <authorList>
            <person name="Gruber-Vodicka R. H."/>
            <person name="Seah K. B. B."/>
        </authorList>
    </citation>
    <scope>NUCLEOTIDE SEQUENCE</scope>
    <source>
        <strain evidence="7">BECK_DK161</strain>
        <strain evidence="8">BECK_DK47</strain>
    </source>
</reference>
<dbReference type="SUPFAM" id="SSF53448">
    <property type="entry name" value="Nucleotide-diphospho-sugar transferases"/>
    <property type="match status" value="1"/>
</dbReference>
<dbReference type="InterPro" id="IPR029044">
    <property type="entry name" value="Nucleotide-diphossugar_trans"/>
</dbReference>
<evidence type="ECO:0000259" key="6">
    <source>
        <dbReference type="Pfam" id="PF00535"/>
    </source>
</evidence>
<dbReference type="PANTHER" id="PTHR43646:SF2">
    <property type="entry name" value="GLYCOSYLTRANSFERASE 2-LIKE DOMAIN-CONTAINING PROTEIN"/>
    <property type="match status" value="1"/>
</dbReference>
<dbReference type="GO" id="GO:0016757">
    <property type="term" value="F:glycosyltransferase activity"/>
    <property type="evidence" value="ECO:0007669"/>
    <property type="project" value="UniProtKB-KW"/>
</dbReference>
<dbReference type="CDD" id="cd02522">
    <property type="entry name" value="GT_2_like_a"/>
    <property type="match status" value="1"/>
</dbReference>
<dbReference type="Pfam" id="PF00535">
    <property type="entry name" value="Glycos_transf_2"/>
    <property type="match status" value="1"/>
</dbReference>
<gene>
    <name evidence="8" type="ORF">BECKDK2373B_GA0170837_106628</name>
    <name evidence="7" type="ORF">BECKDK2373C_GA0170839_104022</name>
</gene>
<evidence type="ECO:0000313" key="8">
    <source>
        <dbReference type="EMBL" id="VFJ57463.1"/>
    </source>
</evidence>
<dbReference type="AlphaFoldDB" id="A0A450STV9"/>
<evidence type="ECO:0000313" key="7">
    <source>
        <dbReference type="EMBL" id="VFJ53732.1"/>
    </source>
</evidence>
<keyword evidence="3" id="KW-0328">Glycosyltransferase</keyword>
<dbReference type="NCBIfam" id="TIGR04283">
    <property type="entry name" value="glyco_like_mftF"/>
    <property type="match status" value="1"/>
</dbReference>
<evidence type="ECO:0000256" key="4">
    <source>
        <dbReference type="ARBA" id="ARBA00022679"/>
    </source>
</evidence>
<dbReference type="Gene3D" id="3.90.550.10">
    <property type="entry name" value="Spore Coat Polysaccharide Biosynthesis Protein SpsA, Chain A"/>
    <property type="match status" value="1"/>
</dbReference>
<name>A0A450STV9_9GAMM</name>
<keyword evidence="2" id="KW-1003">Cell membrane</keyword>
<evidence type="ECO:0000256" key="5">
    <source>
        <dbReference type="ARBA" id="ARBA00023136"/>
    </source>
</evidence>
<accession>A0A450STV9</accession>
<protein>
    <submittedName>
        <fullName evidence="8">Transferase 2, rSAM/selenodomain-associated</fullName>
    </submittedName>
</protein>
<evidence type="ECO:0000256" key="2">
    <source>
        <dbReference type="ARBA" id="ARBA00022475"/>
    </source>
</evidence>
<dbReference type="InterPro" id="IPR026461">
    <property type="entry name" value="Trfase_2_rSAM/seldom_assoc"/>
</dbReference>
<dbReference type="PANTHER" id="PTHR43646">
    <property type="entry name" value="GLYCOSYLTRANSFERASE"/>
    <property type="match status" value="1"/>
</dbReference>
<proteinExistence type="predicted"/>
<keyword evidence="5" id="KW-0472">Membrane</keyword>
<dbReference type="InterPro" id="IPR001173">
    <property type="entry name" value="Glyco_trans_2-like"/>
</dbReference>
<keyword evidence="4 8" id="KW-0808">Transferase</keyword>
<comment type="subcellular location">
    <subcellularLocation>
        <location evidence="1">Cell membrane</location>
    </subcellularLocation>
</comment>
<dbReference type="EMBL" id="CAADEY010000040">
    <property type="protein sequence ID" value="VFJ53732.1"/>
    <property type="molecule type" value="Genomic_DNA"/>
</dbReference>
<evidence type="ECO:0000256" key="1">
    <source>
        <dbReference type="ARBA" id="ARBA00004236"/>
    </source>
</evidence>
<dbReference type="GO" id="GO:0005886">
    <property type="term" value="C:plasma membrane"/>
    <property type="evidence" value="ECO:0007669"/>
    <property type="project" value="UniProtKB-SubCell"/>
</dbReference>
<organism evidence="8">
    <name type="scientific">Candidatus Kentrum sp. DK</name>
    <dbReference type="NCBI Taxonomy" id="2126562"/>
    <lineage>
        <taxon>Bacteria</taxon>
        <taxon>Pseudomonadati</taxon>
        <taxon>Pseudomonadota</taxon>
        <taxon>Gammaproteobacteria</taxon>
        <taxon>Candidatus Kentrum</taxon>
    </lineage>
</organism>
<feature type="domain" description="Glycosyltransferase 2-like" evidence="6">
    <location>
        <begin position="7"/>
        <end position="103"/>
    </location>
</feature>
<evidence type="ECO:0000256" key="3">
    <source>
        <dbReference type="ARBA" id="ARBA00022676"/>
    </source>
</evidence>